<gene>
    <name evidence="1" type="ORF">BDN70DRAFT_887120</name>
</gene>
<comment type="caution">
    <text evidence="1">The sequence shown here is derived from an EMBL/GenBank/DDBJ whole genome shotgun (WGS) entry which is preliminary data.</text>
</comment>
<dbReference type="Proteomes" id="UP000807469">
    <property type="component" value="Unassembled WGS sequence"/>
</dbReference>
<keyword evidence="2" id="KW-1185">Reference proteome</keyword>
<protein>
    <submittedName>
        <fullName evidence="1">Uncharacterized protein</fullName>
    </submittedName>
</protein>
<proteinExistence type="predicted"/>
<dbReference type="AlphaFoldDB" id="A0A9P5YRH3"/>
<dbReference type="EMBL" id="MU155547">
    <property type="protein sequence ID" value="KAF9472340.1"/>
    <property type="molecule type" value="Genomic_DNA"/>
</dbReference>
<reference evidence="1" key="1">
    <citation type="submission" date="2020-11" db="EMBL/GenBank/DDBJ databases">
        <authorList>
            <consortium name="DOE Joint Genome Institute"/>
            <person name="Ahrendt S."/>
            <person name="Riley R."/>
            <person name="Andreopoulos W."/>
            <person name="Labutti K."/>
            <person name="Pangilinan J."/>
            <person name="Ruiz-Duenas F.J."/>
            <person name="Barrasa J.M."/>
            <person name="Sanchez-Garcia M."/>
            <person name="Camarero S."/>
            <person name="Miyauchi S."/>
            <person name="Serrano A."/>
            <person name="Linde D."/>
            <person name="Babiker R."/>
            <person name="Drula E."/>
            <person name="Ayuso-Fernandez I."/>
            <person name="Pacheco R."/>
            <person name="Padilla G."/>
            <person name="Ferreira P."/>
            <person name="Barriuso J."/>
            <person name="Kellner H."/>
            <person name="Castanera R."/>
            <person name="Alfaro M."/>
            <person name="Ramirez L."/>
            <person name="Pisabarro A.G."/>
            <person name="Kuo A."/>
            <person name="Tritt A."/>
            <person name="Lipzen A."/>
            <person name="He G."/>
            <person name="Yan M."/>
            <person name="Ng V."/>
            <person name="Cullen D."/>
            <person name="Martin F."/>
            <person name="Rosso M.-N."/>
            <person name="Henrissat B."/>
            <person name="Hibbett D."/>
            <person name="Martinez A.T."/>
            <person name="Grigoriev I.V."/>
        </authorList>
    </citation>
    <scope>NUCLEOTIDE SEQUENCE</scope>
    <source>
        <strain evidence="1">CIRM-BRFM 674</strain>
    </source>
</reference>
<organism evidence="1 2">
    <name type="scientific">Pholiota conissans</name>
    <dbReference type="NCBI Taxonomy" id="109636"/>
    <lineage>
        <taxon>Eukaryota</taxon>
        <taxon>Fungi</taxon>
        <taxon>Dikarya</taxon>
        <taxon>Basidiomycota</taxon>
        <taxon>Agaricomycotina</taxon>
        <taxon>Agaricomycetes</taxon>
        <taxon>Agaricomycetidae</taxon>
        <taxon>Agaricales</taxon>
        <taxon>Agaricineae</taxon>
        <taxon>Strophariaceae</taxon>
        <taxon>Pholiota</taxon>
    </lineage>
</organism>
<name>A0A9P5YRH3_9AGAR</name>
<evidence type="ECO:0000313" key="2">
    <source>
        <dbReference type="Proteomes" id="UP000807469"/>
    </source>
</evidence>
<sequence length="104" mass="11982">MICLGTTACLLNLFRKPPEQRLEITRSPLARYEDSATDDATRQRATTTETTQAFNTNCRCKMTTHDVGQYGPKRRRKVTTLYLVVYPTATTKPRRCHCDRLRAE</sequence>
<accession>A0A9P5YRH3</accession>
<evidence type="ECO:0000313" key="1">
    <source>
        <dbReference type="EMBL" id="KAF9472340.1"/>
    </source>
</evidence>